<dbReference type="Proteomes" id="UP000887579">
    <property type="component" value="Unplaced"/>
</dbReference>
<accession>A0AC34FHV2</accession>
<dbReference type="WBParaSite" id="ES5_v2.g16914.t1">
    <property type="protein sequence ID" value="ES5_v2.g16914.t1"/>
    <property type="gene ID" value="ES5_v2.g16914"/>
</dbReference>
<evidence type="ECO:0000313" key="1">
    <source>
        <dbReference type="Proteomes" id="UP000887579"/>
    </source>
</evidence>
<protein>
    <submittedName>
        <fullName evidence="2">C2H2-type domain-containing protein</fullName>
    </submittedName>
</protein>
<reference evidence="2" key="1">
    <citation type="submission" date="2022-11" db="UniProtKB">
        <authorList>
            <consortium name="WormBaseParasite"/>
        </authorList>
    </citation>
    <scope>IDENTIFICATION</scope>
</reference>
<sequence>MPSATTSSALGYSNVSKIVQTSSSTTATKNNCGQAYASGYQSIMFFPYISVNNNNHHQHPQQQQQCTQQSQSQSGKVKEVVATTPETTNSKKKRDSKASVKNGSQGIESVKETSSRFTDFNKSSNDLPYDMCPHCCQTFSDHSIYFEHLKTHETPIITHGNAMPSEMSPLKCEYCDLRFSNEYLLKEHKKIHCRICSICSKTLMTAFDLNLHMGIHSGFSYDCKDCGRCFPDRKALALHNKMHRSDLSMPDSDEEKQSSQKSGAVTALLKENVKKVSYRNFCN</sequence>
<organism evidence="1 2">
    <name type="scientific">Panagrolaimus sp. ES5</name>
    <dbReference type="NCBI Taxonomy" id="591445"/>
    <lineage>
        <taxon>Eukaryota</taxon>
        <taxon>Metazoa</taxon>
        <taxon>Ecdysozoa</taxon>
        <taxon>Nematoda</taxon>
        <taxon>Chromadorea</taxon>
        <taxon>Rhabditida</taxon>
        <taxon>Tylenchina</taxon>
        <taxon>Panagrolaimomorpha</taxon>
        <taxon>Panagrolaimoidea</taxon>
        <taxon>Panagrolaimidae</taxon>
        <taxon>Panagrolaimus</taxon>
    </lineage>
</organism>
<proteinExistence type="predicted"/>
<name>A0AC34FHV2_9BILA</name>
<evidence type="ECO:0000313" key="2">
    <source>
        <dbReference type="WBParaSite" id="ES5_v2.g16914.t1"/>
    </source>
</evidence>